<dbReference type="SUPFAM" id="SSF55890">
    <property type="entry name" value="Sporulation response regulatory protein Spo0B"/>
    <property type="match status" value="1"/>
</dbReference>
<dbReference type="InterPro" id="IPR036890">
    <property type="entry name" value="HATPase_C_sf"/>
</dbReference>
<dbReference type="PROSITE" id="PS50109">
    <property type="entry name" value="HIS_KIN"/>
    <property type="match status" value="1"/>
</dbReference>
<dbReference type="RefSeq" id="WP_378112080.1">
    <property type="nucleotide sequence ID" value="NZ_JBHSNC010000036.1"/>
</dbReference>
<comment type="catalytic activity">
    <reaction evidence="1">
        <text>ATP + protein L-histidine = ADP + protein N-phospho-L-histidine.</text>
        <dbReference type="EC" id="2.7.13.3"/>
    </reaction>
</comment>
<dbReference type="PRINTS" id="PR00344">
    <property type="entry name" value="BCTRLSENSOR"/>
</dbReference>
<name>A0ABW0QYZ2_9BACL</name>
<keyword evidence="5" id="KW-0547">Nucleotide-binding</keyword>
<keyword evidence="8" id="KW-0902">Two-component regulatory system</keyword>
<dbReference type="PANTHER" id="PTHR40448">
    <property type="entry name" value="TWO-COMPONENT SENSOR HISTIDINE KINASE"/>
    <property type="match status" value="1"/>
</dbReference>
<protein>
    <recommendedName>
        <fullName evidence="2">histidine kinase</fullName>
        <ecNumber evidence="2">2.7.13.3</ecNumber>
    </recommendedName>
</protein>
<feature type="transmembrane region" description="Helical" evidence="9">
    <location>
        <begin position="198"/>
        <end position="222"/>
    </location>
</feature>
<dbReference type="Pfam" id="PF14689">
    <property type="entry name" value="SPOB_a"/>
    <property type="match status" value="1"/>
</dbReference>
<feature type="transmembrane region" description="Helical" evidence="9">
    <location>
        <begin position="127"/>
        <end position="147"/>
    </location>
</feature>
<feature type="transmembrane region" description="Helical" evidence="9">
    <location>
        <begin position="168"/>
        <end position="186"/>
    </location>
</feature>
<feature type="domain" description="Histidine kinase" evidence="10">
    <location>
        <begin position="337"/>
        <end position="444"/>
    </location>
</feature>
<evidence type="ECO:0000256" key="6">
    <source>
        <dbReference type="ARBA" id="ARBA00022777"/>
    </source>
</evidence>
<reference evidence="12" key="1">
    <citation type="journal article" date="2019" name="Int. J. Syst. Evol. Microbiol.">
        <title>The Global Catalogue of Microorganisms (GCM) 10K type strain sequencing project: providing services to taxonomists for standard genome sequencing and annotation.</title>
        <authorList>
            <consortium name="The Broad Institute Genomics Platform"/>
            <consortium name="The Broad Institute Genome Sequencing Center for Infectious Disease"/>
            <person name="Wu L."/>
            <person name="Ma J."/>
        </authorList>
    </citation>
    <scope>NUCLEOTIDE SEQUENCE [LARGE SCALE GENOMIC DNA]</scope>
    <source>
        <strain evidence="12">CGMCC 1.18578</strain>
    </source>
</reference>
<evidence type="ECO:0000313" key="12">
    <source>
        <dbReference type="Proteomes" id="UP001596108"/>
    </source>
</evidence>
<feature type="transmembrane region" description="Helical" evidence="9">
    <location>
        <begin position="37"/>
        <end position="56"/>
    </location>
</feature>
<keyword evidence="12" id="KW-1185">Reference proteome</keyword>
<dbReference type="InterPro" id="IPR016120">
    <property type="entry name" value="Sig_transdc_His_kin_SpoOB"/>
</dbReference>
<feature type="transmembrane region" description="Helical" evidence="9">
    <location>
        <begin position="89"/>
        <end position="115"/>
    </location>
</feature>
<dbReference type="SUPFAM" id="SSF55874">
    <property type="entry name" value="ATPase domain of HSP90 chaperone/DNA topoisomerase II/histidine kinase"/>
    <property type="match status" value="1"/>
</dbReference>
<evidence type="ECO:0000256" key="8">
    <source>
        <dbReference type="ARBA" id="ARBA00023012"/>
    </source>
</evidence>
<dbReference type="EMBL" id="JBHSNC010000036">
    <property type="protein sequence ID" value="MFC5530143.1"/>
    <property type="molecule type" value="Genomic_DNA"/>
</dbReference>
<comment type="caution">
    <text evidence="11">The sequence shown here is derived from an EMBL/GenBank/DDBJ whole genome shotgun (WGS) entry which is preliminary data.</text>
</comment>
<dbReference type="Gene3D" id="1.10.287.130">
    <property type="match status" value="1"/>
</dbReference>
<keyword evidence="9" id="KW-0812">Transmembrane</keyword>
<dbReference type="Proteomes" id="UP001596108">
    <property type="component" value="Unassembled WGS sequence"/>
</dbReference>
<keyword evidence="3" id="KW-0597">Phosphoprotein</keyword>
<keyword evidence="7" id="KW-0067">ATP-binding</keyword>
<evidence type="ECO:0000256" key="7">
    <source>
        <dbReference type="ARBA" id="ARBA00022840"/>
    </source>
</evidence>
<dbReference type="PANTHER" id="PTHR40448:SF1">
    <property type="entry name" value="TWO-COMPONENT SENSOR HISTIDINE KINASE"/>
    <property type="match status" value="1"/>
</dbReference>
<organism evidence="11 12">
    <name type="scientific">Cohnella yongneupensis</name>
    <dbReference type="NCBI Taxonomy" id="425006"/>
    <lineage>
        <taxon>Bacteria</taxon>
        <taxon>Bacillati</taxon>
        <taxon>Bacillota</taxon>
        <taxon>Bacilli</taxon>
        <taxon>Bacillales</taxon>
        <taxon>Paenibacillaceae</taxon>
        <taxon>Cohnella</taxon>
    </lineage>
</organism>
<evidence type="ECO:0000313" key="11">
    <source>
        <dbReference type="EMBL" id="MFC5530143.1"/>
    </source>
</evidence>
<gene>
    <name evidence="11" type="ORF">ACFPQ4_11965</name>
</gene>
<dbReference type="InterPro" id="IPR004358">
    <property type="entry name" value="Sig_transdc_His_kin-like_C"/>
</dbReference>
<proteinExistence type="predicted"/>
<evidence type="ECO:0000256" key="4">
    <source>
        <dbReference type="ARBA" id="ARBA00022679"/>
    </source>
</evidence>
<keyword evidence="9" id="KW-0472">Membrane</keyword>
<accession>A0ABW0QYZ2</accession>
<dbReference type="GO" id="GO:0004673">
    <property type="term" value="F:protein histidine kinase activity"/>
    <property type="evidence" value="ECO:0007669"/>
    <property type="project" value="UniProtKB-EC"/>
</dbReference>
<feature type="transmembrane region" description="Helical" evidence="9">
    <location>
        <begin position="62"/>
        <end position="80"/>
    </location>
</feature>
<sequence>MDTLLDALQLHVLVSLPQTFITWLFVFSLLRPQPNKLIARILILTVVHSVYTDLLILYIPTYLQLINTLFAMVVLIFLLFKELPLRKKIFLFVGGVLFGIAMDMISSGIAIANGIEDLNSLRREHLFTLVSIIYPQLILILIAAWSIRKRVTFSSIKLLTVNIAEKRALLKVIALVLVQFFTLGVMETLKFASEAGGHILTILIYFTMVISLAALVFMLRMLTLTRADAIRSTQAIYVDDINNMFTSIRGQRHDFLNHVQVIHSMAQMGKFDQLQAYTSTLVQETREVSEIINHASPALAAFAQAKTTVALGLGIAFKCELPTVWNVQESAIAMIDLIKILGNLVDNAFDETMRLPIEQRMVHVSIKTFNDVISLEVANSGHPMTPEVRDRMFQHGYSTKGEGHSGLGLAIVRERVSHYQGNIDVDSNKDERKTTFRVTLPHLEPIAG</sequence>
<evidence type="ECO:0000256" key="9">
    <source>
        <dbReference type="SAM" id="Phobius"/>
    </source>
</evidence>
<dbReference type="SMART" id="SM00387">
    <property type="entry name" value="HATPase_c"/>
    <property type="match status" value="1"/>
</dbReference>
<evidence type="ECO:0000256" key="3">
    <source>
        <dbReference type="ARBA" id="ARBA00022553"/>
    </source>
</evidence>
<feature type="transmembrane region" description="Helical" evidence="9">
    <location>
        <begin position="12"/>
        <end position="30"/>
    </location>
</feature>
<dbReference type="InterPro" id="IPR039506">
    <property type="entry name" value="SPOB_a"/>
</dbReference>
<evidence type="ECO:0000256" key="2">
    <source>
        <dbReference type="ARBA" id="ARBA00012438"/>
    </source>
</evidence>
<evidence type="ECO:0000256" key="1">
    <source>
        <dbReference type="ARBA" id="ARBA00000085"/>
    </source>
</evidence>
<dbReference type="EC" id="2.7.13.3" evidence="2"/>
<evidence type="ECO:0000259" key="10">
    <source>
        <dbReference type="PROSITE" id="PS50109"/>
    </source>
</evidence>
<keyword evidence="4 11" id="KW-0808">Transferase</keyword>
<dbReference type="InterPro" id="IPR003594">
    <property type="entry name" value="HATPase_dom"/>
</dbReference>
<dbReference type="InterPro" id="IPR005467">
    <property type="entry name" value="His_kinase_dom"/>
</dbReference>
<dbReference type="Pfam" id="PF02518">
    <property type="entry name" value="HATPase_c"/>
    <property type="match status" value="1"/>
</dbReference>
<evidence type="ECO:0000256" key="5">
    <source>
        <dbReference type="ARBA" id="ARBA00022741"/>
    </source>
</evidence>
<keyword evidence="9" id="KW-1133">Transmembrane helix</keyword>
<dbReference type="Gene3D" id="3.30.565.10">
    <property type="entry name" value="Histidine kinase-like ATPase, C-terminal domain"/>
    <property type="match status" value="1"/>
</dbReference>
<keyword evidence="6 11" id="KW-0418">Kinase</keyword>